<dbReference type="GeneID" id="106808572"/>
<accession>A0ABM1E3P8</accession>
<name>A0ABM1E3P8_PRICU</name>
<evidence type="ECO:0000256" key="2">
    <source>
        <dbReference type="SAM" id="Phobius"/>
    </source>
</evidence>
<sequence>MMGTSTKPVVESFSFHAPTPSDWPSLPTADATAATDLILYPKDLSPPVYGSERRVEEARTRDKVWRRPATSSGGTRKPNSRQNARPRRPPPRPTARVANVTDVPEYVRDYRPQSNDHTPRVTYHTLPPDFAAAPVRRVKNCSEVLYKYNPSEHYIIGWKNVTTDDLGIPPNKGANLEDWTLVMYGTSGRSWDANRQAREGTCLMYNSAAAASLACSIHVFILILLMLR</sequence>
<evidence type="ECO:0000313" key="3">
    <source>
        <dbReference type="Proteomes" id="UP000695022"/>
    </source>
</evidence>
<gene>
    <name evidence="4" type="primary">LOC106808572</name>
</gene>
<evidence type="ECO:0000256" key="1">
    <source>
        <dbReference type="SAM" id="MobiDB-lite"/>
    </source>
</evidence>
<dbReference type="Proteomes" id="UP000695022">
    <property type="component" value="Unplaced"/>
</dbReference>
<feature type="region of interest" description="Disordered" evidence="1">
    <location>
        <begin position="1"/>
        <end position="99"/>
    </location>
</feature>
<proteinExistence type="predicted"/>
<feature type="compositionally biased region" description="Basic and acidic residues" evidence="1">
    <location>
        <begin position="51"/>
        <end position="65"/>
    </location>
</feature>
<evidence type="ECO:0000313" key="4">
    <source>
        <dbReference type="RefSeq" id="XP_014666819.1"/>
    </source>
</evidence>
<keyword evidence="2" id="KW-1133">Transmembrane helix</keyword>
<feature type="transmembrane region" description="Helical" evidence="2">
    <location>
        <begin position="203"/>
        <end position="227"/>
    </location>
</feature>
<protein>
    <submittedName>
        <fullName evidence="4">Uncharacterized protein LOC106808572</fullName>
    </submittedName>
</protein>
<organism evidence="3 4">
    <name type="scientific">Priapulus caudatus</name>
    <name type="common">Priapulid worm</name>
    <dbReference type="NCBI Taxonomy" id="37621"/>
    <lineage>
        <taxon>Eukaryota</taxon>
        <taxon>Metazoa</taxon>
        <taxon>Ecdysozoa</taxon>
        <taxon>Scalidophora</taxon>
        <taxon>Priapulida</taxon>
        <taxon>Priapulimorpha</taxon>
        <taxon>Priapulimorphida</taxon>
        <taxon>Priapulidae</taxon>
        <taxon>Priapulus</taxon>
    </lineage>
</organism>
<keyword evidence="3" id="KW-1185">Reference proteome</keyword>
<keyword evidence="2" id="KW-0812">Transmembrane</keyword>
<dbReference type="RefSeq" id="XP_014666819.1">
    <property type="nucleotide sequence ID" value="XM_014811333.1"/>
</dbReference>
<reference evidence="4" key="1">
    <citation type="submission" date="2025-08" db="UniProtKB">
        <authorList>
            <consortium name="RefSeq"/>
        </authorList>
    </citation>
    <scope>IDENTIFICATION</scope>
</reference>
<keyword evidence="2" id="KW-0472">Membrane</keyword>